<evidence type="ECO:0000313" key="2">
    <source>
        <dbReference type="EMBL" id="MPC80191.1"/>
    </source>
</evidence>
<feature type="compositionally biased region" description="Polar residues" evidence="1">
    <location>
        <begin position="11"/>
        <end position="21"/>
    </location>
</feature>
<keyword evidence="3" id="KW-1185">Reference proteome</keyword>
<reference evidence="2 3" key="1">
    <citation type="submission" date="2019-05" db="EMBL/GenBank/DDBJ databases">
        <title>Another draft genome of Portunus trituberculatus and its Hox gene families provides insights of decapod evolution.</title>
        <authorList>
            <person name="Jeong J.-H."/>
            <person name="Song I."/>
            <person name="Kim S."/>
            <person name="Choi T."/>
            <person name="Kim D."/>
            <person name="Ryu S."/>
            <person name="Kim W."/>
        </authorList>
    </citation>
    <scope>NUCLEOTIDE SEQUENCE [LARGE SCALE GENOMIC DNA]</scope>
    <source>
        <tissue evidence="2">Muscle</tissue>
    </source>
</reference>
<evidence type="ECO:0000256" key="1">
    <source>
        <dbReference type="SAM" id="MobiDB-lite"/>
    </source>
</evidence>
<dbReference type="Proteomes" id="UP000324222">
    <property type="component" value="Unassembled WGS sequence"/>
</dbReference>
<dbReference type="AlphaFoldDB" id="A0A5B7I473"/>
<comment type="caution">
    <text evidence="2">The sequence shown here is derived from an EMBL/GenBank/DDBJ whole genome shotgun (WGS) entry which is preliminary data.</text>
</comment>
<dbReference type="EMBL" id="VSRR010053310">
    <property type="protein sequence ID" value="MPC80191.1"/>
    <property type="molecule type" value="Genomic_DNA"/>
</dbReference>
<name>A0A5B7I473_PORTR</name>
<feature type="region of interest" description="Disordered" evidence="1">
    <location>
        <begin position="1"/>
        <end position="21"/>
    </location>
</feature>
<protein>
    <submittedName>
        <fullName evidence="2">Uncharacterized protein</fullName>
    </submittedName>
</protein>
<evidence type="ECO:0000313" key="3">
    <source>
        <dbReference type="Proteomes" id="UP000324222"/>
    </source>
</evidence>
<gene>
    <name evidence="2" type="ORF">E2C01_074762</name>
</gene>
<proteinExistence type="predicted"/>
<sequence>MVGVARRPTSAHPSISSVNHPSLSRFVHRQASITPLDCPTSGYHRTKPFHFTSHHITIHPHVYLNLPPTNL</sequence>
<organism evidence="2 3">
    <name type="scientific">Portunus trituberculatus</name>
    <name type="common">Swimming crab</name>
    <name type="synonym">Neptunus trituberculatus</name>
    <dbReference type="NCBI Taxonomy" id="210409"/>
    <lineage>
        <taxon>Eukaryota</taxon>
        <taxon>Metazoa</taxon>
        <taxon>Ecdysozoa</taxon>
        <taxon>Arthropoda</taxon>
        <taxon>Crustacea</taxon>
        <taxon>Multicrustacea</taxon>
        <taxon>Malacostraca</taxon>
        <taxon>Eumalacostraca</taxon>
        <taxon>Eucarida</taxon>
        <taxon>Decapoda</taxon>
        <taxon>Pleocyemata</taxon>
        <taxon>Brachyura</taxon>
        <taxon>Eubrachyura</taxon>
        <taxon>Portunoidea</taxon>
        <taxon>Portunidae</taxon>
        <taxon>Portuninae</taxon>
        <taxon>Portunus</taxon>
    </lineage>
</organism>
<accession>A0A5B7I473</accession>